<evidence type="ECO:0000259" key="3">
    <source>
        <dbReference type="Pfam" id="PF05239"/>
    </source>
</evidence>
<accession>I4C8K7</accession>
<dbReference type="OrthoDB" id="14134at2"/>
<keyword evidence="5" id="KW-1185">Reference proteome</keyword>
<dbReference type="Pfam" id="PF05239">
    <property type="entry name" value="PRC"/>
    <property type="match status" value="1"/>
</dbReference>
<dbReference type="InterPro" id="IPR027275">
    <property type="entry name" value="PRC-brl_dom"/>
</dbReference>
<feature type="signal peptide" evidence="2">
    <location>
        <begin position="1"/>
        <end position="22"/>
    </location>
</feature>
<evidence type="ECO:0000256" key="1">
    <source>
        <dbReference type="SAM" id="MobiDB-lite"/>
    </source>
</evidence>
<keyword evidence="2" id="KW-0732">Signal</keyword>
<dbReference type="eggNOG" id="COG1873">
    <property type="taxonomic scope" value="Bacteria"/>
</dbReference>
<dbReference type="EMBL" id="CP003360">
    <property type="protein sequence ID" value="AFM25898.1"/>
    <property type="molecule type" value="Genomic_DNA"/>
</dbReference>
<organism evidence="4 5">
    <name type="scientific">Desulfomonile tiedjei (strain ATCC 49306 / DSM 6799 / DCB-1)</name>
    <dbReference type="NCBI Taxonomy" id="706587"/>
    <lineage>
        <taxon>Bacteria</taxon>
        <taxon>Pseudomonadati</taxon>
        <taxon>Thermodesulfobacteriota</taxon>
        <taxon>Desulfomonilia</taxon>
        <taxon>Desulfomonilales</taxon>
        <taxon>Desulfomonilaceae</taxon>
        <taxon>Desulfomonile</taxon>
    </lineage>
</organism>
<feature type="compositionally biased region" description="Basic and acidic residues" evidence="1">
    <location>
        <begin position="199"/>
        <end position="211"/>
    </location>
</feature>
<dbReference type="Proteomes" id="UP000006055">
    <property type="component" value="Chromosome"/>
</dbReference>
<dbReference type="STRING" id="706587.Desti_3239"/>
<feature type="domain" description="PRC-barrel" evidence="3">
    <location>
        <begin position="27"/>
        <end position="88"/>
    </location>
</feature>
<dbReference type="HOGENOM" id="CLU_1000148_0_0_7"/>
<evidence type="ECO:0000313" key="5">
    <source>
        <dbReference type="Proteomes" id="UP000006055"/>
    </source>
</evidence>
<reference evidence="5" key="1">
    <citation type="submission" date="2012-06" db="EMBL/GenBank/DDBJ databases">
        <title>Complete sequence of chromosome of Desulfomonile tiedjei DSM 6799.</title>
        <authorList>
            <person name="Lucas S."/>
            <person name="Copeland A."/>
            <person name="Lapidus A."/>
            <person name="Glavina del Rio T."/>
            <person name="Dalin E."/>
            <person name="Tice H."/>
            <person name="Bruce D."/>
            <person name="Goodwin L."/>
            <person name="Pitluck S."/>
            <person name="Peters L."/>
            <person name="Ovchinnikova G."/>
            <person name="Zeytun A."/>
            <person name="Lu M."/>
            <person name="Kyrpides N."/>
            <person name="Mavromatis K."/>
            <person name="Ivanova N."/>
            <person name="Brettin T."/>
            <person name="Detter J.C."/>
            <person name="Han C."/>
            <person name="Larimer F."/>
            <person name="Land M."/>
            <person name="Hauser L."/>
            <person name="Markowitz V."/>
            <person name="Cheng J.-F."/>
            <person name="Hugenholtz P."/>
            <person name="Woyke T."/>
            <person name="Wu D."/>
            <person name="Spring S."/>
            <person name="Schroeder M."/>
            <person name="Brambilla E."/>
            <person name="Klenk H.-P."/>
            <person name="Eisen J.A."/>
        </authorList>
    </citation>
    <scope>NUCLEOTIDE SEQUENCE [LARGE SCALE GENOMIC DNA]</scope>
    <source>
        <strain evidence="5">ATCC 49306 / DSM 6799 / DCB-1</strain>
    </source>
</reference>
<feature type="compositionally biased region" description="Basic and acidic residues" evidence="1">
    <location>
        <begin position="218"/>
        <end position="253"/>
    </location>
</feature>
<proteinExistence type="predicted"/>
<name>I4C8K7_DESTA</name>
<feature type="region of interest" description="Disordered" evidence="1">
    <location>
        <begin position="127"/>
        <end position="278"/>
    </location>
</feature>
<dbReference type="KEGG" id="dti:Desti_3239"/>
<dbReference type="RefSeq" id="WP_014811033.1">
    <property type="nucleotide sequence ID" value="NC_018025.1"/>
</dbReference>
<dbReference type="InterPro" id="IPR011033">
    <property type="entry name" value="PRC_barrel-like_sf"/>
</dbReference>
<dbReference type="AlphaFoldDB" id="I4C8K7"/>
<feature type="compositionally biased region" description="Basic and acidic residues" evidence="1">
    <location>
        <begin position="127"/>
        <end position="191"/>
    </location>
</feature>
<evidence type="ECO:0000313" key="4">
    <source>
        <dbReference type="EMBL" id="AFM25898.1"/>
    </source>
</evidence>
<dbReference type="Gene3D" id="2.30.30.240">
    <property type="entry name" value="PRC-barrel domain"/>
    <property type="match status" value="1"/>
</dbReference>
<dbReference type="SUPFAM" id="SSF50346">
    <property type="entry name" value="PRC-barrel domain"/>
    <property type="match status" value="1"/>
</dbReference>
<evidence type="ECO:0000256" key="2">
    <source>
        <dbReference type="SAM" id="SignalP"/>
    </source>
</evidence>
<protein>
    <submittedName>
        <fullName evidence="4">PRC-barrel protein</fullName>
    </submittedName>
</protein>
<feature type="chain" id="PRO_5003687217" evidence="2">
    <location>
        <begin position="23"/>
        <end position="278"/>
    </location>
</feature>
<gene>
    <name evidence="4" type="ordered locus">Desti_3239</name>
</gene>
<sequence>MKRIGLLLVLPLLVFLSTQASGQDMIVIGKMVKNSQGVTLGKVQNVVLSDRGCVEYIVLSGDFSGARGRYYPVPWNIVRSSSGDTLVTDIDVTVLKEAPVIETLNDAALSQWRPRVHNFYVEHKMSVSPERTGDRSAREMTRQREQEQEKSSSEMDRDKKDLRSRQQTSDERQDKALERKDQGRWHARDIFRPQGTNESMRERAQKDRGPEEMGQGKSVDKPEVGRERSRTDAQMMHSEKRSRETQADTKGRFSETNPNVQKSPDLPGRGMGSRANTE</sequence>